<dbReference type="HOGENOM" id="CLU_1840844_0_0_11"/>
<gene>
    <name evidence="2" type="ordered locus">Amir_3782</name>
</gene>
<name>C6WD44_ACTMD</name>
<feature type="domain" description="DUF6292" evidence="1">
    <location>
        <begin position="41"/>
        <end position="125"/>
    </location>
</feature>
<sequence length="139" mass="15287">MFVRVQGLYTEQFGERGMTTSRGELMDLDFDDTVVRELELYARRVTRALGLSGDSSCLQGEQPASVYLALDGVLPDFPDRDVALLWDENRGWAAAVEADGQDPVVVARFGTEVRPAPGDVANWVDGLLEDVEVPQSRIA</sequence>
<evidence type="ECO:0000313" key="2">
    <source>
        <dbReference type="EMBL" id="ACU37663.1"/>
    </source>
</evidence>
<dbReference type="EMBL" id="CP001630">
    <property type="protein sequence ID" value="ACU37663.1"/>
    <property type="molecule type" value="Genomic_DNA"/>
</dbReference>
<dbReference type="InterPro" id="IPR046259">
    <property type="entry name" value="DUF6292"/>
</dbReference>
<accession>C6WD44</accession>
<protein>
    <recommendedName>
        <fullName evidence="1">DUF6292 domain-containing protein</fullName>
    </recommendedName>
</protein>
<evidence type="ECO:0000313" key="3">
    <source>
        <dbReference type="Proteomes" id="UP000002213"/>
    </source>
</evidence>
<dbReference type="Pfam" id="PF19809">
    <property type="entry name" value="DUF6292"/>
    <property type="match status" value="1"/>
</dbReference>
<dbReference type="Proteomes" id="UP000002213">
    <property type="component" value="Chromosome"/>
</dbReference>
<keyword evidence="3" id="KW-1185">Reference proteome</keyword>
<reference evidence="2 3" key="1">
    <citation type="journal article" date="2009" name="Stand. Genomic Sci.">
        <title>Complete genome sequence of Actinosynnema mirum type strain (101).</title>
        <authorList>
            <person name="Land M."/>
            <person name="Lapidus A."/>
            <person name="Mayilraj S."/>
            <person name="Chen F."/>
            <person name="Copeland A."/>
            <person name="Del Rio T.G."/>
            <person name="Nolan M."/>
            <person name="Lucas S."/>
            <person name="Tice H."/>
            <person name="Cheng J.F."/>
            <person name="Chertkov O."/>
            <person name="Bruce D."/>
            <person name="Goodwin L."/>
            <person name="Pitluck S."/>
            <person name="Rohde M."/>
            <person name="Goker M."/>
            <person name="Pati A."/>
            <person name="Ivanova N."/>
            <person name="Mavromatis K."/>
            <person name="Chen A."/>
            <person name="Palaniappan K."/>
            <person name="Hauser L."/>
            <person name="Chang Y.J."/>
            <person name="Jeffries C.C."/>
            <person name="Brettin T."/>
            <person name="Detter J.C."/>
            <person name="Han C."/>
            <person name="Chain P."/>
            <person name="Tindall B.J."/>
            <person name="Bristow J."/>
            <person name="Eisen J.A."/>
            <person name="Markowitz V."/>
            <person name="Hugenholtz P."/>
            <person name="Kyrpides N.C."/>
            <person name="Klenk H.P."/>
        </authorList>
    </citation>
    <scope>NUCLEOTIDE SEQUENCE [LARGE SCALE GENOMIC DNA]</scope>
    <source>
        <strain evidence="3">ATCC 29888 / DSM 43827 / JCM 3225 / NBRC 14064 / NCIMB 13271 / NRRL B-12336 / IMRU 3971 / 101</strain>
    </source>
</reference>
<evidence type="ECO:0000259" key="1">
    <source>
        <dbReference type="Pfam" id="PF19809"/>
    </source>
</evidence>
<dbReference type="KEGG" id="ami:Amir_3782"/>
<proteinExistence type="predicted"/>
<organism evidence="2 3">
    <name type="scientific">Actinosynnema mirum (strain ATCC 29888 / DSM 43827 / JCM 3225 / NBRC 14064 / NCIMB 13271 / NRRL B-12336 / IMRU 3971 / 101)</name>
    <dbReference type="NCBI Taxonomy" id="446462"/>
    <lineage>
        <taxon>Bacteria</taxon>
        <taxon>Bacillati</taxon>
        <taxon>Actinomycetota</taxon>
        <taxon>Actinomycetes</taxon>
        <taxon>Pseudonocardiales</taxon>
        <taxon>Pseudonocardiaceae</taxon>
        <taxon>Actinosynnema</taxon>
    </lineage>
</organism>
<dbReference type="eggNOG" id="ENOG5031WEY">
    <property type="taxonomic scope" value="Bacteria"/>
</dbReference>
<dbReference type="AlphaFoldDB" id="C6WD44"/>